<dbReference type="PANTHER" id="PTHR21716">
    <property type="entry name" value="TRANSMEMBRANE PROTEIN"/>
    <property type="match status" value="1"/>
</dbReference>
<dbReference type="PANTHER" id="PTHR21716:SF53">
    <property type="entry name" value="PERMEASE PERM-RELATED"/>
    <property type="match status" value="1"/>
</dbReference>
<dbReference type="Proteomes" id="UP000502677">
    <property type="component" value="Chromosome"/>
</dbReference>
<feature type="transmembrane region" description="Helical" evidence="8">
    <location>
        <begin position="66"/>
        <end position="92"/>
    </location>
</feature>
<evidence type="ECO:0000256" key="8">
    <source>
        <dbReference type="SAM" id="Phobius"/>
    </source>
</evidence>
<name>A0A6G7XHU6_9MICO</name>
<proteinExistence type="inferred from homology"/>
<comment type="subcellular location">
    <subcellularLocation>
        <location evidence="1">Cell membrane</location>
        <topology evidence="1">Multi-pass membrane protein</topology>
    </subcellularLocation>
</comment>
<keyword evidence="5 8" id="KW-0812">Transmembrane</keyword>
<gene>
    <name evidence="9" type="ORF">G7068_13960</name>
</gene>
<feature type="transmembrane region" description="Helical" evidence="8">
    <location>
        <begin position="300"/>
        <end position="322"/>
    </location>
</feature>
<keyword evidence="3" id="KW-0813">Transport</keyword>
<evidence type="ECO:0000256" key="2">
    <source>
        <dbReference type="ARBA" id="ARBA00009773"/>
    </source>
</evidence>
<feature type="transmembrane region" description="Helical" evidence="8">
    <location>
        <begin position="134"/>
        <end position="161"/>
    </location>
</feature>
<organism evidence="9 10">
    <name type="scientific">Leucobacter viscericola</name>
    <dbReference type="NCBI Taxonomy" id="2714935"/>
    <lineage>
        <taxon>Bacteria</taxon>
        <taxon>Bacillati</taxon>
        <taxon>Actinomycetota</taxon>
        <taxon>Actinomycetes</taxon>
        <taxon>Micrococcales</taxon>
        <taxon>Microbacteriaceae</taxon>
        <taxon>Leucobacter</taxon>
    </lineage>
</organism>
<dbReference type="GO" id="GO:0005886">
    <property type="term" value="C:plasma membrane"/>
    <property type="evidence" value="ECO:0007669"/>
    <property type="project" value="UniProtKB-SubCell"/>
</dbReference>
<evidence type="ECO:0000256" key="6">
    <source>
        <dbReference type="ARBA" id="ARBA00022989"/>
    </source>
</evidence>
<dbReference type="AlphaFoldDB" id="A0A6G7XHU6"/>
<comment type="similarity">
    <text evidence="2">Belongs to the autoinducer-2 exporter (AI-2E) (TC 2.A.86) family.</text>
</comment>
<protein>
    <submittedName>
        <fullName evidence="9">AI-2E family transporter</fullName>
    </submittedName>
</protein>
<dbReference type="RefSeq" id="WP_166292517.1">
    <property type="nucleotide sequence ID" value="NZ_CP049863.1"/>
</dbReference>
<accession>A0A6G7XHU6</accession>
<evidence type="ECO:0000256" key="7">
    <source>
        <dbReference type="ARBA" id="ARBA00023136"/>
    </source>
</evidence>
<dbReference type="Pfam" id="PF01594">
    <property type="entry name" value="AI-2E_transport"/>
    <property type="match status" value="1"/>
</dbReference>
<dbReference type="InterPro" id="IPR002549">
    <property type="entry name" value="AI-2E-like"/>
</dbReference>
<feature type="transmembrane region" description="Helical" evidence="8">
    <location>
        <begin position="261"/>
        <end position="280"/>
    </location>
</feature>
<evidence type="ECO:0000313" key="9">
    <source>
        <dbReference type="EMBL" id="QIK64180.1"/>
    </source>
</evidence>
<keyword evidence="7 8" id="KW-0472">Membrane</keyword>
<reference evidence="9 10" key="1">
    <citation type="submission" date="2020-03" db="EMBL/GenBank/DDBJ databases">
        <title>Leucobacter sp. nov., isolated from beetles.</title>
        <authorList>
            <person name="Hyun D.-W."/>
            <person name="Bae J.-W."/>
        </authorList>
    </citation>
    <scope>NUCLEOTIDE SEQUENCE [LARGE SCALE GENOMIC DNA]</scope>
    <source>
        <strain evidence="9 10">HDW9C</strain>
    </source>
</reference>
<feature type="transmembrane region" description="Helical" evidence="8">
    <location>
        <begin position="197"/>
        <end position="219"/>
    </location>
</feature>
<keyword evidence="4" id="KW-1003">Cell membrane</keyword>
<evidence type="ECO:0000256" key="3">
    <source>
        <dbReference type="ARBA" id="ARBA00022448"/>
    </source>
</evidence>
<evidence type="ECO:0000256" key="1">
    <source>
        <dbReference type="ARBA" id="ARBA00004651"/>
    </source>
</evidence>
<dbReference type="EMBL" id="CP049863">
    <property type="protein sequence ID" value="QIK64180.1"/>
    <property type="molecule type" value="Genomic_DNA"/>
</dbReference>
<keyword evidence="10" id="KW-1185">Reference proteome</keyword>
<evidence type="ECO:0000256" key="5">
    <source>
        <dbReference type="ARBA" id="ARBA00022692"/>
    </source>
</evidence>
<dbReference type="KEGG" id="lvi:G7068_13960"/>
<evidence type="ECO:0000313" key="10">
    <source>
        <dbReference type="Proteomes" id="UP000502677"/>
    </source>
</evidence>
<feature type="transmembrane region" description="Helical" evidence="8">
    <location>
        <begin position="225"/>
        <end position="254"/>
    </location>
</feature>
<feature type="transmembrane region" description="Helical" evidence="8">
    <location>
        <begin position="14"/>
        <end position="32"/>
    </location>
</feature>
<keyword evidence="6 8" id="KW-1133">Transmembrane helix</keyword>
<evidence type="ECO:0000256" key="4">
    <source>
        <dbReference type="ARBA" id="ARBA00022475"/>
    </source>
</evidence>
<sequence length="347" mass="36959">MSTEQAPMTGIPPAIRAVMVLAAGGVAIASIYFVRGMIAPALLAMVVVISVHPLRRKLLSLGWPNWAASCAIVLVSWLILLGILVLMIVGVAQFGQLIQQYGNDVSSVSAALVDAVHNLGLTLPPGAGMDAGSLVALVATLTEAILGLVVSSAFVLVYILFMSFDARLFDGLAERFGRGHALTLAAFARYGSSVRRYYVINTIFGAAVAVCDGLLLWWLGVPGALTWAVLAFVTNYIPSVGFIIGLVPPVLLAFATGGWQTALVVLALYCVINVGLQVFLQPRFVSNAVQLNLTLTFFSVVFWVVILGPVGALLSIPMTLLVRMLVLELNDRETFARWLTGDRQGSC</sequence>